<dbReference type="RefSeq" id="WP_197526752.1">
    <property type="nucleotide sequence ID" value="NZ_SJPR01000011.1"/>
</dbReference>
<protein>
    <recommendedName>
        <fullName evidence="3">Lipopolysaccharide-assembly</fullName>
    </recommendedName>
</protein>
<name>A0A5C5ZZ00_9BACT</name>
<reference evidence="1 2" key="1">
    <citation type="submission" date="2019-02" db="EMBL/GenBank/DDBJ databases">
        <title>Deep-cultivation of Planctomycetes and their phenomic and genomic characterization uncovers novel biology.</title>
        <authorList>
            <person name="Wiegand S."/>
            <person name="Jogler M."/>
            <person name="Boedeker C."/>
            <person name="Pinto D."/>
            <person name="Vollmers J."/>
            <person name="Rivas-Marin E."/>
            <person name="Kohn T."/>
            <person name="Peeters S.H."/>
            <person name="Heuer A."/>
            <person name="Rast P."/>
            <person name="Oberbeckmann S."/>
            <person name="Bunk B."/>
            <person name="Jeske O."/>
            <person name="Meyerdierks A."/>
            <person name="Storesund J.E."/>
            <person name="Kallscheuer N."/>
            <person name="Luecker S."/>
            <person name="Lage O.M."/>
            <person name="Pohl T."/>
            <person name="Merkel B.J."/>
            <person name="Hornburger P."/>
            <person name="Mueller R.-W."/>
            <person name="Bruemmer F."/>
            <person name="Labrenz M."/>
            <person name="Spormann A.M."/>
            <person name="Op Den Camp H."/>
            <person name="Overmann J."/>
            <person name="Amann R."/>
            <person name="Jetten M.S.M."/>
            <person name="Mascher T."/>
            <person name="Medema M.H."/>
            <person name="Devos D.P."/>
            <person name="Kaster A.-K."/>
            <person name="Ovreas L."/>
            <person name="Rohde M."/>
            <person name="Galperin M.Y."/>
            <person name="Jogler C."/>
        </authorList>
    </citation>
    <scope>NUCLEOTIDE SEQUENCE [LARGE SCALE GENOMIC DNA]</scope>
    <source>
        <strain evidence="1 2">Pla108</strain>
    </source>
</reference>
<proteinExistence type="predicted"/>
<accession>A0A5C5ZZ00</accession>
<dbReference type="GO" id="GO:0043165">
    <property type="term" value="P:Gram-negative-bacterium-type cell outer membrane assembly"/>
    <property type="evidence" value="ECO:0007669"/>
    <property type="project" value="InterPro"/>
</dbReference>
<dbReference type="EMBL" id="SJPR01000011">
    <property type="protein sequence ID" value="TWT92315.1"/>
    <property type="molecule type" value="Genomic_DNA"/>
</dbReference>
<dbReference type="Pfam" id="PF04390">
    <property type="entry name" value="LptE"/>
    <property type="match status" value="1"/>
</dbReference>
<dbReference type="AlphaFoldDB" id="A0A5C5ZZ00"/>
<evidence type="ECO:0008006" key="3">
    <source>
        <dbReference type="Google" id="ProtNLM"/>
    </source>
</evidence>
<gene>
    <name evidence="1" type="ORF">Pla108_41140</name>
</gene>
<organism evidence="1 2">
    <name type="scientific">Botrimarina colliarenosi</name>
    <dbReference type="NCBI Taxonomy" id="2528001"/>
    <lineage>
        <taxon>Bacteria</taxon>
        <taxon>Pseudomonadati</taxon>
        <taxon>Planctomycetota</taxon>
        <taxon>Planctomycetia</taxon>
        <taxon>Pirellulales</taxon>
        <taxon>Lacipirellulaceae</taxon>
        <taxon>Botrimarina</taxon>
    </lineage>
</organism>
<dbReference type="PROSITE" id="PS51257">
    <property type="entry name" value="PROKAR_LIPOPROTEIN"/>
    <property type="match status" value="1"/>
</dbReference>
<dbReference type="GO" id="GO:0019867">
    <property type="term" value="C:outer membrane"/>
    <property type="evidence" value="ECO:0007669"/>
    <property type="project" value="InterPro"/>
</dbReference>
<dbReference type="InterPro" id="IPR007485">
    <property type="entry name" value="LPS_assembly_LptE"/>
</dbReference>
<evidence type="ECO:0000313" key="1">
    <source>
        <dbReference type="EMBL" id="TWT92315.1"/>
    </source>
</evidence>
<dbReference type="Proteomes" id="UP000317421">
    <property type="component" value="Unassembled WGS sequence"/>
</dbReference>
<sequence length="189" mass="20987">MLRFNLLRHPHRRLVLLALCLTAGCAGYRSGSRSLYAPDVATIFVPMVESDSFRRDLGERLTEALVKEIELKTPYKVINSPNADSVLEVRLRSDRRSVQAEDQFDNPRVFTGELRAEVTWLNRRRLPLGPVQVLPLPEGFTGTALPTSAIGVGQSTPLIPESGQTVASQQQLAIARLAEQIVGVMEEPW</sequence>
<comment type="caution">
    <text evidence="1">The sequence shown here is derived from an EMBL/GenBank/DDBJ whole genome shotgun (WGS) entry which is preliminary data.</text>
</comment>
<keyword evidence="2" id="KW-1185">Reference proteome</keyword>
<evidence type="ECO:0000313" key="2">
    <source>
        <dbReference type="Proteomes" id="UP000317421"/>
    </source>
</evidence>